<feature type="domain" description="BZIP" evidence="7">
    <location>
        <begin position="12"/>
        <end position="75"/>
    </location>
</feature>
<dbReference type="GO" id="GO:0005634">
    <property type="term" value="C:nucleus"/>
    <property type="evidence" value="ECO:0007669"/>
    <property type="project" value="UniProtKB-SubCell"/>
</dbReference>
<comment type="subcellular location">
    <subcellularLocation>
        <location evidence="1">Nucleus</location>
    </subcellularLocation>
</comment>
<reference evidence="8 9" key="1">
    <citation type="submission" date="2016-07" db="EMBL/GenBank/DDBJ databases">
        <title>Pervasive Adenine N6-methylation of Active Genes in Fungi.</title>
        <authorList>
            <consortium name="DOE Joint Genome Institute"/>
            <person name="Mondo S.J."/>
            <person name="Dannebaum R.O."/>
            <person name="Kuo R.C."/>
            <person name="Labutti K."/>
            <person name="Haridas S."/>
            <person name="Kuo A."/>
            <person name="Salamov A."/>
            <person name="Ahrendt S.R."/>
            <person name="Lipzen A."/>
            <person name="Sullivan W."/>
            <person name="Andreopoulos W.B."/>
            <person name="Clum A."/>
            <person name="Lindquist E."/>
            <person name="Daum C."/>
            <person name="Ramamoorthy G.K."/>
            <person name="Gryganskyi A."/>
            <person name="Culley D."/>
            <person name="Magnuson J.K."/>
            <person name="James T.Y."/>
            <person name="O'Malley M.A."/>
            <person name="Stajich J.E."/>
            <person name="Spatafora J.W."/>
            <person name="Visel A."/>
            <person name="Grigoriev I.V."/>
        </authorList>
    </citation>
    <scope>NUCLEOTIDE SEQUENCE [LARGE SCALE GENOMIC DNA]</scope>
    <source>
        <strain evidence="8 9">62-1032</strain>
    </source>
</reference>
<dbReference type="GO" id="GO:0001228">
    <property type="term" value="F:DNA-binding transcription activator activity, RNA polymerase II-specific"/>
    <property type="evidence" value="ECO:0007669"/>
    <property type="project" value="TreeGrafter"/>
</dbReference>
<dbReference type="OrthoDB" id="1939598at2759"/>
<evidence type="ECO:0000256" key="6">
    <source>
        <dbReference type="SAM" id="MobiDB-lite"/>
    </source>
</evidence>
<keyword evidence="4" id="KW-0804">Transcription</keyword>
<evidence type="ECO:0000256" key="2">
    <source>
        <dbReference type="ARBA" id="ARBA00023015"/>
    </source>
</evidence>
<dbReference type="PANTHER" id="PTHR13044">
    <property type="entry name" value="ACTIVATING TRANSCRIPTION FACTOR ATF 4/5"/>
    <property type="match status" value="1"/>
</dbReference>
<keyword evidence="3" id="KW-0238">DNA-binding</keyword>
<evidence type="ECO:0000313" key="8">
    <source>
        <dbReference type="EMBL" id="ORY57714.1"/>
    </source>
</evidence>
<dbReference type="PROSITE" id="PS00036">
    <property type="entry name" value="BZIP_BASIC"/>
    <property type="match status" value="1"/>
</dbReference>
<dbReference type="InParanoid" id="A0A1Y2DF28"/>
<keyword evidence="9" id="KW-1185">Reference proteome</keyword>
<evidence type="ECO:0000259" key="7">
    <source>
        <dbReference type="PROSITE" id="PS50217"/>
    </source>
</evidence>
<dbReference type="EMBL" id="MCGR01000081">
    <property type="protein sequence ID" value="ORY57714.1"/>
    <property type="molecule type" value="Genomic_DNA"/>
</dbReference>
<dbReference type="PANTHER" id="PTHR13044:SF14">
    <property type="entry name" value="CRYPTOCEPHAL, ISOFORM A"/>
    <property type="match status" value="1"/>
</dbReference>
<organism evidence="8 9">
    <name type="scientific">Leucosporidium creatinivorum</name>
    <dbReference type="NCBI Taxonomy" id="106004"/>
    <lineage>
        <taxon>Eukaryota</taxon>
        <taxon>Fungi</taxon>
        <taxon>Dikarya</taxon>
        <taxon>Basidiomycota</taxon>
        <taxon>Pucciniomycotina</taxon>
        <taxon>Microbotryomycetes</taxon>
        <taxon>Leucosporidiales</taxon>
        <taxon>Leucosporidium</taxon>
    </lineage>
</organism>
<protein>
    <recommendedName>
        <fullName evidence="7">BZIP domain-containing protein</fullName>
    </recommendedName>
</protein>
<feature type="region of interest" description="Disordered" evidence="6">
    <location>
        <begin position="1"/>
        <end position="43"/>
    </location>
</feature>
<dbReference type="InterPro" id="IPR004827">
    <property type="entry name" value="bZIP"/>
</dbReference>
<dbReference type="Pfam" id="PF07716">
    <property type="entry name" value="bZIP_2"/>
    <property type="match status" value="1"/>
</dbReference>
<keyword evidence="2" id="KW-0805">Transcription regulation</keyword>
<dbReference type="Gene3D" id="1.20.5.170">
    <property type="match status" value="1"/>
</dbReference>
<dbReference type="AlphaFoldDB" id="A0A1Y2DF28"/>
<evidence type="ECO:0000256" key="5">
    <source>
        <dbReference type="ARBA" id="ARBA00023242"/>
    </source>
</evidence>
<evidence type="ECO:0000313" key="9">
    <source>
        <dbReference type="Proteomes" id="UP000193467"/>
    </source>
</evidence>
<dbReference type="PROSITE" id="PS50217">
    <property type="entry name" value="BZIP"/>
    <property type="match status" value="1"/>
</dbReference>
<name>A0A1Y2DF28_9BASI</name>
<dbReference type="SUPFAM" id="SSF57959">
    <property type="entry name" value="Leucine zipper domain"/>
    <property type="match status" value="1"/>
</dbReference>
<sequence>MDPGPLQNGTPEEIEEDKRRRNTAASARFRAKKKQRDQQLQQTSIQLREKVQDLEKEKTSLKAENTWLRDLVSERSEISPKIRELLISQKR</sequence>
<evidence type="ECO:0000256" key="1">
    <source>
        <dbReference type="ARBA" id="ARBA00004123"/>
    </source>
</evidence>
<comment type="caution">
    <text evidence="8">The sequence shown here is derived from an EMBL/GenBank/DDBJ whole genome shotgun (WGS) entry which is preliminary data.</text>
</comment>
<dbReference type="GO" id="GO:0000977">
    <property type="term" value="F:RNA polymerase II transcription regulatory region sequence-specific DNA binding"/>
    <property type="evidence" value="ECO:0007669"/>
    <property type="project" value="TreeGrafter"/>
</dbReference>
<accession>A0A1Y2DF28</accession>
<proteinExistence type="predicted"/>
<dbReference type="Proteomes" id="UP000193467">
    <property type="component" value="Unassembled WGS sequence"/>
</dbReference>
<gene>
    <name evidence="8" type="ORF">BCR35DRAFT_309613</name>
</gene>
<evidence type="ECO:0000256" key="3">
    <source>
        <dbReference type="ARBA" id="ARBA00023125"/>
    </source>
</evidence>
<evidence type="ECO:0000256" key="4">
    <source>
        <dbReference type="ARBA" id="ARBA00023163"/>
    </source>
</evidence>
<dbReference type="InterPro" id="IPR046347">
    <property type="entry name" value="bZIP_sf"/>
</dbReference>
<keyword evidence="5" id="KW-0539">Nucleus</keyword>
<dbReference type="SMART" id="SM00338">
    <property type="entry name" value="BRLZ"/>
    <property type="match status" value="1"/>
</dbReference>